<sequence length="114" mass="12716">MEENNTWQLVELPPGHCPIGLRLVYKLKKDAAGNVVRHKACLVAKGYVQRAGVDFDEVFAPVARLESVRLMIAIAAHADWELHHLDIKSAFLNASIRLSTGCGKHRGRGMRSWT</sequence>
<proteinExistence type="predicted"/>
<dbReference type="Pfam" id="PF07727">
    <property type="entry name" value="RVT_2"/>
    <property type="match status" value="1"/>
</dbReference>
<dbReference type="AlphaFoldDB" id="A0A0A9C504"/>
<evidence type="ECO:0000259" key="1">
    <source>
        <dbReference type="Pfam" id="PF07727"/>
    </source>
</evidence>
<feature type="domain" description="Reverse transcriptase Ty1/copia-type" evidence="1">
    <location>
        <begin position="4"/>
        <end position="97"/>
    </location>
</feature>
<accession>A0A0A9C504</accession>
<dbReference type="EMBL" id="GBRH01228357">
    <property type="protein sequence ID" value="JAD69538.1"/>
    <property type="molecule type" value="Transcribed_RNA"/>
</dbReference>
<dbReference type="InterPro" id="IPR013103">
    <property type="entry name" value="RVT_2"/>
</dbReference>
<reference evidence="2" key="1">
    <citation type="submission" date="2014-09" db="EMBL/GenBank/DDBJ databases">
        <authorList>
            <person name="Magalhaes I.L.F."/>
            <person name="Oliveira U."/>
            <person name="Santos F.R."/>
            <person name="Vidigal T.H.D.A."/>
            <person name="Brescovit A.D."/>
            <person name="Santos A.J."/>
        </authorList>
    </citation>
    <scope>NUCLEOTIDE SEQUENCE</scope>
    <source>
        <tissue evidence="2">Shoot tissue taken approximately 20 cm above the soil surface</tissue>
    </source>
</reference>
<reference evidence="2" key="2">
    <citation type="journal article" date="2015" name="Data Brief">
        <title>Shoot transcriptome of the giant reed, Arundo donax.</title>
        <authorList>
            <person name="Barrero R.A."/>
            <person name="Guerrero F.D."/>
            <person name="Moolhuijzen P."/>
            <person name="Goolsby J.A."/>
            <person name="Tidwell J."/>
            <person name="Bellgard S.E."/>
            <person name="Bellgard M.I."/>
        </authorList>
    </citation>
    <scope>NUCLEOTIDE SEQUENCE</scope>
    <source>
        <tissue evidence="2">Shoot tissue taken approximately 20 cm above the soil surface</tissue>
    </source>
</reference>
<name>A0A0A9C504_ARUDO</name>
<protein>
    <recommendedName>
        <fullName evidence="1">Reverse transcriptase Ty1/copia-type domain-containing protein</fullName>
    </recommendedName>
</protein>
<evidence type="ECO:0000313" key="2">
    <source>
        <dbReference type="EMBL" id="JAD69538.1"/>
    </source>
</evidence>
<organism evidence="2">
    <name type="scientific">Arundo donax</name>
    <name type="common">Giant reed</name>
    <name type="synonym">Donax arundinaceus</name>
    <dbReference type="NCBI Taxonomy" id="35708"/>
    <lineage>
        <taxon>Eukaryota</taxon>
        <taxon>Viridiplantae</taxon>
        <taxon>Streptophyta</taxon>
        <taxon>Embryophyta</taxon>
        <taxon>Tracheophyta</taxon>
        <taxon>Spermatophyta</taxon>
        <taxon>Magnoliopsida</taxon>
        <taxon>Liliopsida</taxon>
        <taxon>Poales</taxon>
        <taxon>Poaceae</taxon>
        <taxon>PACMAD clade</taxon>
        <taxon>Arundinoideae</taxon>
        <taxon>Arundineae</taxon>
        <taxon>Arundo</taxon>
    </lineage>
</organism>